<reference evidence="2" key="1">
    <citation type="journal article" date="2022" name="Mol. Ecol. Resour.">
        <title>The genomes of chicory, endive, great burdock and yacon provide insights into Asteraceae palaeo-polyploidization history and plant inulin production.</title>
        <authorList>
            <person name="Fan W."/>
            <person name="Wang S."/>
            <person name="Wang H."/>
            <person name="Wang A."/>
            <person name="Jiang F."/>
            <person name="Liu H."/>
            <person name="Zhao H."/>
            <person name="Xu D."/>
            <person name="Zhang Y."/>
        </authorList>
    </citation>
    <scope>NUCLEOTIDE SEQUENCE [LARGE SCALE GENOMIC DNA]</scope>
    <source>
        <strain evidence="2">cv. Yunnan</strain>
    </source>
</reference>
<comment type="caution">
    <text evidence="1">The sequence shown here is derived from an EMBL/GenBank/DDBJ whole genome shotgun (WGS) entry which is preliminary data.</text>
</comment>
<proteinExistence type="predicted"/>
<evidence type="ECO:0000313" key="2">
    <source>
        <dbReference type="Proteomes" id="UP001056120"/>
    </source>
</evidence>
<reference evidence="1 2" key="2">
    <citation type="journal article" date="2022" name="Mol. Ecol. Resour.">
        <title>The genomes of chicory, endive, great burdock and yacon provide insights into Asteraceae paleo-polyploidization history and plant inulin production.</title>
        <authorList>
            <person name="Fan W."/>
            <person name="Wang S."/>
            <person name="Wang H."/>
            <person name="Wang A."/>
            <person name="Jiang F."/>
            <person name="Liu H."/>
            <person name="Zhao H."/>
            <person name="Xu D."/>
            <person name="Zhang Y."/>
        </authorList>
    </citation>
    <scope>NUCLEOTIDE SEQUENCE [LARGE SCALE GENOMIC DNA]</scope>
    <source>
        <strain evidence="2">cv. Yunnan</strain>
        <tissue evidence="1">Leaves</tissue>
    </source>
</reference>
<sequence>MSDYNIPFEIQVEIMKNLPVKSLIQFRSISKAWQPFNDSSDLSCLPNNHGKSFRKSRDFRILPQLICVINSPRGDSFRSRNGRSNDGSNECPMVITSDLEMEKVRMKNR</sequence>
<dbReference type="Proteomes" id="UP001056120">
    <property type="component" value="Linkage Group LG12"/>
</dbReference>
<gene>
    <name evidence="1" type="ORF">L1987_37441</name>
</gene>
<accession>A0ACB9HIY3</accession>
<protein>
    <submittedName>
        <fullName evidence="1">Uncharacterized protein</fullName>
    </submittedName>
</protein>
<organism evidence="1 2">
    <name type="scientific">Smallanthus sonchifolius</name>
    <dbReference type="NCBI Taxonomy" id="185202"/>
    <lineage>
        <taxon>Eukaryota</taxon>
        <taxon>Viridiplantae</taxon>
        <taxon>Streptophyta</taxon>
        <taxon>Embryophyta</taxon>
        <taxon>Tracheophyta</taxon>
        <taxon>Spermatophyta</taxon>
        <taxon>Magnoliopsida</taxon>
        <taxon>eudicotyledons</taxon>
        <taxon>Gunneridae</taxon>
        <taxon>Pentapetalae</taxon>
        <taxon>asterids</taxon>
        <taxon>campanulids</taxon>
        <taxon>Asterales</taxon>
        <taxon>Asteraceae</taxon>
        <taxon>Asteroideae</taxon>
        <taxon>Heliantheae alliance</taxon>
        <taxon>Millerieae</taxon>
        <taxon>Smallanthus</taxon>
    </lineage>
</organism>
<keyword evidence="2" id="KW-1185">Reference proteome</keyword>
<name>A0ACB9HIY3_9ASTR</name>
<evidence type="ECO:0000313" key="1">
    <source>
        <dbReference type="EMBL" id="KAI3794802.1"/>
    </source>
</evidence>
<dbReference type="EMBL" id="CM042029">
    <property type="protein sequence ID" value="KAI3794802.1"/>
    <property type="molecule type" value="Genomic_DNA"/>
</dbReference>